<sequence>MSKAAMLTMGIGFAGQALFFMRFFVQWIHTERRKESVIPEAFWYFSIIGGLFLLVYAVIKRDPVFIVGQSTGTVIYLRNLYFIRKNKRKDVIDALES</sequence>
<keyword evidence="1" id="KW-1133">Transmembrane helix</keyword>
<feature type="transmembrane region" description="Helical" evidence="1">
    <location>
        <begin position="6"/>
        <end position="25"/>
    </location>
</feature>
<feature type="transmembrane region" description="Helical" evidence="1">
    <location>
        <begin position="65"/>
        <end position="83"/>
    </location>
</feature>
<dbReference type="PIRSF" id="PIRSF028440">
    <property type="entry name" value="UCP_LAB_N"/>
    <property type="match status" value="1"/>
</dbReference>
<dbReference type="PATRIC" id="fig|243231.5.peg.2584"/>
<dbReference type="InterPro" id="IPR011499">
    <property type="entry name" value="Lipid_A_biosynth_N"/>
</dbReference>
<gene>
    <name evidence="3" type="ordered locus">GSU2554</name>
</gene>
<dbReference type="KEGG" id="gsu:GSU2554"/>
<keyword evidence="4" id="KW-1185">Reference proteome</keyword>
<feature type="transmembrane region" description="Helical" evidence="1">
    <location>
        <begin position="37"/>
        <end position="59"/>
    </location>
</feature>
<dbReference type="Gene3D" id="1.20.1280.290">
    <property type="match status" value="1"/>
</dbReference>
<evidence type="ECO:0000259" key="2">
    <source>
        <dbReference type="SMART" id="SM01259"/>
    </source>
</evidence>
<keyword evidence="1" id="KW-0472">Membrane</keyword>
<evidence type="ECO:0000256" key="1">
    <source>
        <dbReference type="SAM" id="Phobius"/>
    </source>
</evidence>
<dbReference type="AlphaFoldDB" id="Q74A37"/>
<evidence type="ECO:0000313" key="4">
    <source>
        <dbReference type="Proteomes" id="UP000000577"/>
    </source>
</evidence>
<dbReference type="Proteomes" id="UP000000577">
    <property type="component" value="Chromosome"/>
</dbReference>
<dbReference type="EMBL" id="AE017180">
    <property type="protein sequence ID" value="AAR35927.1"/>
    <property type="molecule type" value="Genomic_DNA"/>
</dbReference>
<dbReference type="GO" id="GO:0008915">
    <property type="term" value="F:lipid-A-disaccharide synthase activity"/>
    <property type="evidence" value="ECO:0007669"/>
    <property type="project" value="InterPro"/>
</dbReference>
<keyword evidence="1" id="KW-0812">Transmembrane</keyword>
<protein>
    <submittedName>
        <fullName evidence="3">LAB_N domain protein</fullName>
    </submittedName>
</protein>
<dbReference type="SMART" id="SM01259">
    <property type="entry name" value="LAB_N"/>
    <property type="match status" value="1"/>
</dbReference>
<organism evidence="3 4">
    <name type="scientific">Geobacter sulfurreducens (strain ATCC 51573 / DSM 12127 / PCA)</name>
    <dbReference type="NCBI Taxonomy" id="243231"/>
    <lineage>
        <taxon>Bacteria</taxon>
        <taxon>Pseudomonadati</taxon>
        <taxon>Thermodesulfobacteriota</taxon>
        <taxon>Desulfuromonadia</taxon>
        <taxon>Geobacterales</taxon>
        <taxon>Geobacteraceae</taxon>
        <taxon>Geobacter</taxon>
    </lineage>
</organism>
<dbReference type="GO" id="GO:0016020">
    <property type="term" value="C:membrane"/>
    <property type="evidence" value="ECO:0007669"/>
    <property type="project" value="GOC"/>
</dbReference>
<dbReference type="Pfam" id="PF07578">
    <property type="entry name" value="LAB_N"/>
    <property type="match status" value="1"/>
</dbReference>
<name>Q74A37_GEOSL</name>
<dbReference type="RefSeq" id="WP_010943190.1">
    <property type="nucleotide sequence ID" value="NC_002939.5"/>
</dbReference>
<dbReference type="eggNOG" id="COG3952">
    <property type="taxonomic scope" value="Bacteria"/>
</dbReference>
<dbReference type="HOGENOM" id="CLU_161206_1_1_7"/>
<dbReference type="OrthoDB" id="9793186at2"/>
<dbReference type="GO" id="GO:0009245">
    <property type="term" value="P:lipid A biosynthetic process"/>
    <property type="evidence" value="ECO:0007669"/>
    <property type="project" value="InterPro"/>
</dbReference>
<feature type="domain" description="Lipid A biosynthesis N-terminal" evidence="2">
    <location>
        <begin position="11"/>
        <end position="82"/>
    </location>
</feature>
<reference evidence="3 4" key="2">
    <citation type="journal article" date="2012" name="BMC Genomics">
        <title>Comparative genomic analysis of Geobacter sulfurreducens KN400, a strain with enhanced capacity for extracellular electron transfer and electricity production.</title>
        <authorList>
            <person name="Butler J.E."/>
            <person name="Young N.D."/>
            <person name="Aklujkar M."/>
            <person name="Lovley D.R."/>
        </authorList>
    </citation>
    <scope>NUCLEOTIDE SEQUENCE [LARGE SCALE GENOMIC DNA]</scope>
    <source>
        <strain evidence="4">ATCC 51573 / DSM 12127 / PCA</strain>
    </source>
</reference>
<dbReference type="InParanoid" id="Q74A37"/>
<proteinExistence type="predicted"/>
<dbReference type="EnsemblBacteria" id="AAR35927">
    <property type="protein sequence ID" value="AAR35927"/>
    <property type="gene ID" value="GSU2554"/>
</dbReference>
<evidence type="ECO:0000313" key="3">
    <source>
        <dbReference type="EMBL" id="AAR35927.1"/>
    </source>
</evidence>
<reference evidence="3 4" key="1">
    <citation type="journal article" date="2003" name="Science">
        <title>Genome of Geobacter sulfurreducens: metal reduction in subsurface environments.</title>
        <authorList>
            <person name="Methe B.A."/>
            <person name="Nelson K.E."/>
            <person name="Eisen J.A."/>
            <person name="Paulsen I.T."/>
            <person name="Nelson W."/>
            <person name="Heidelberg J.F."/>
            <person name="Wu D."/>
            <person name="Wu M."/>
            <person name="Ward N."/>
            <person name="Beanan M.J."/>
            <person name="Dodson R.J."/>
            <person name="Madupu R."/>
            <person name="Brinkac L.M."/>
            <person name="Daugherty S.C."/>
            <person name="DeBoy R.T."/>
            <person name="Durkin A.S."/>
            <person name="Gwinn M."/>
            <person name="Kolonay J.F."/>
            <person name="Sullivan S.A."/>
            <person name="Haft D.H."/>
            <person name="Selengut J."/>
            <person name="Davidsen T.M."/>
            <person name="Zafar N."/>
            <person name="White O."/>
            <person name="Tran B."/>
            <person name="Romero C."/>
            <person name="Forberger H.A."/>
            <person name="Weidman J."/>
            <person name="Khouri H."/>
            <person name="Feldblyum T.V."/>
            <person name="Utterback T.R."/>
            <person name="Van Aken S.E."/>
            <person name="Lovley D.R."/>
            <person name="Fraser C.M."/>
        </authorList>
    </citation>
    <scope>NUCLEOTIDE SEQUENCE [LARGE SCALE GENOMIC DNA]</scope>
    <source>
        <strain evidence="4">ATCC 51573 / DSM 12127 / PCA</strain>
    </source>
</reference>
<accession>Q74A37</accession>
<dbReference type="InterPro" id="IPR014546">
    <property type="entry name" value="UCP028440_lipidA_biosyn"/>
</dbReference>
<dbReference type="STRING" id="243231.GSU2554"/>